<dbReference type="GO" id="GO:0050660">
    <property type="term" value="F:flavin adenine dinucleotide binding"/>
    <property type="evidence" value="ECO:0007669"/>
    <property type="project" value="InterPro"/>
</dbReference>
<feature type="domain" description="Acyl-CoA dehydrogenase-like C-terminal" evidence="11">
    <location>
        <begin position="463"/>
        <end position="562"/>
    </location>
</feature>
<reference evidence="12 13" key="1">
    <citation type="submission" date="2020-10" db="EMBL/GenBank/DDBJ databases">
        <title>Connecting structure to function with the recovery of over 1000 high-quality activated sludge metagenome-assembled genomes encoding full-length rRNA genes using long-read sequencing.</title>
        <authorList>
            <person name="Singleton C.M."/>
            <person name="Petriglieri F."/>
            <person name="Kristensen J.M."/>
            <person name="Kirkegaard R.H."/>
            <person name="Michaelsen T.Y."/>
            <person name="Andersen M.H."/>
            <person name="Karst S.M."/>
            <person name="Dueholm M.S."/>
            <person name="Nielsen P.H."/>
            <person name="Albertsen M."/>
        </authorList>
    </citation>
    <scope>NUCLEOTIDE SEQUENCE [LARGE SCALE GENOMIC DNA]</scope>
    <source>
        <strain evidence="12">OdNE_18-Q3-R46-58_MAXAC.008</strain>
    </source>
</reference>
<dbReference type="Gene3D" id="1.20.140.10">
    <property type="entry name" value="Butyryl-CoA Dehydrogenase, subunit A, domain 3"/>
    <property type="match status" value="2"/>
</dbReference>
<evidence type="ECO:0000259" key="9">
    <source>
        <dbReference type="Pfam" id="PF02770"/>
    </source>
</evidence>
<dbReference type="PANTHER" id="PTHR43884:SF12">
    <property type="entry name" value="ISOVALERYL-COA DEHYDROGENASE, MITOCHONDRIAL-RELATED"/>
    <property type="match status" value="1"/>
</dbReference>
<dbReference type="PANTHER" id="PTHR43884">
    <property type="entry name" value="ACYL-COA DEHYDROGENASE"/>
    <property type="match status" value="1"/>
</dbReference>
<accession>A0A936K7Z0</accession>
<keyword evidence="5 7" id="KW-0560">Oxidoreductase</keyword>
<dbReference type="Pfam" id="PF02770">
    <property type="entry name" value="Acyl-CoA_dh_M"/>
    <property type="match status" value="1"/>
</dbReference>
<evidence type="ECO:0000313" key="13">
    <source>
        <dbReference type="Proteomes" id="UP000709959"/>
    </source>
</evidence>
<evidence type="ECO:0000256" key="7">
    <source>
        <dbReference type="RuleBase" id="RU362125"/>
    </source>
</evidence>
<dbReference type="Pfam" id="PF21263">
    <property type="entry name" value="Acyl-CoA-dh_C"/>
    <property type="match status" value="1"/>
</dbReference>
<gene>
    <name evidence="12" type="ORF">IPN91_13795</name>
</gene>
<evidence type="ECO:0000313" key="12">
    <source>
        <dbReference type="EMBL" id="MBK8573665.1"/>
    </source>
</evidence>
<feature type="domain" description="Acyl-CoA dehydrogenase/oxidase N-terminal" evidence="10">
    <location>
        <begin position="32"/>
        <end position="143"/>
    </location>
</feature>
<feature type="domain" description="Acyl-CoA dehydrogenase/oxidase C-terminal" evidence="8">
    <location>
        <begin position="250"/>
        <end position="417"/>
    </location>
</feature>
<dbReference type="InterPro" id="IPR036250">
    <property type="entry name" value="AcylCo_DH-like_C"/>
</dbReference>
<comment type="similarity">
    <text evidence="2 7">Belongs to the acyl-CoA dehydrogenase family.</text>
</comment>
<evidence type="ECO:0000259" key="8">
    <source>
        <dbReference type="Pfam" id="PF00441"/>
    </source>
</evidence>
<name>A0A936K7Z0_9BACT</name>
<dbReference type="InterPro" id="IPR046373">
    <property type="entry name" value="Acyl-CoA_Oxase/DH_mid-dom_sf"/>
</dbReference>
<sequence length="594" mass="64965">MSHAAAEQVKGGSFLLTPIGAMPQFTPEEFGDDAKEFARAAKDFIQGEVLPRDEQIDKLDLPLTVELMKKAGELGLLGLEIPEAYEGMDVDKKTAMLVLEEMSKQGSFAVTYSANTGIGTLPIVYFGTEAQKQAYLPKLGTGEWLAAYALTEAGSGSDALAAKTTAVLDGDHWVLNGTKMWITNAGFADVFIIFAKIDGQHFSAFIVEKTDPGISTGLEEKKLGIKGSSTRTVILENCRIPKDRLLGEAGKGHKIAFGILNIGRFKLGLGSQGGMKRILEYAIRYTTERQQFGKPINSFGMIQQKLADMATKIFVLEALNFRTIGYIDEALHATSWDSPTAGADKMAAIDEYAIECSISKVWGSEALFFVADEAVQAYGGYGFSAEYPPEKALRDCRINRIFEGTNEINRLLIAGTLLKRAMKGELPLMQFGQQVAKEIANPVKADSFTGPLARLKHGVELSKRQCMLAAGLAVQVLGQKLVDNQEVMARMSDMLMEIYAMESAVVRAERMVESGHRWAQIARDMTELFVNESWHKVHGNARMLCADVVEGEALRHALAGVKAFTEFHPTSSARLRGRIASELIQKGIYPIEVA</sequence>
<dbReference type="InterPro" id="IPR009100">
    <property type="entry name" value="AcylCoA_DH/oxidase_NM_dom_sf"/>
</dbReference>
<evidence type="ECO:0000259" key="11">
    <source>
        <dbReference type="Pfam" id="PF21263"/>
    </source>
</evidence>
<dbReference type="Pfam" id="PF02771">
    <property type="entry name" value="Acyl-CoA_dh_N"/>
    <property type="match status" value="1"/>
</dbReference>
<comment type="cofactor">
    <cofactor evidence="1 7">
        <name>FAD</name>
        <dbReference type="ChEBI" id="CHEBI:57692"/>
    </cofactor>
</comment>
<evidence type="ECO:0000256" key="1">
    <source>
        <dbReference type="ARBA" id="ARBA00001974"/>
    </source>
</evidence>
<dbReference type="InterPro" id="IPR006091">
    <property type="entry name" value="Acyl-CoA_Oxase/DH_mid-dom"/>
</dbReference>
<dbReference type="Gene3D" id="2.40.110.10">
    <property type="entry name" value="Butyryl-CoA Dehydrogenase, subunit A, domain 2"/>
    <property type="match status" value="1"/>
</dbReference>
<evidence type="ECO:0000256" key="3">
    <source>
        <dbReference type="ARBA" id="ARBA00022630"/>
    </source>
</evidence>
<comment type="caution">
    <text evidence="12">The sequence shown here is derived from an EMBL/GenBank/DDBJ whole genome shotgun (WGS) entry which is preliminary data.</text>
</comment>
<dbReference type="PROSITE" id="PS00073">
    <property type="entry name" value="ACYL_COA_DH_2"/>
    <property type="match status" value="1"/>
</dbReference>
<dbReference type="Proteomes" id="UP000709959">
    <property type="component" value="Unassembled WGS sequence"/>
</dbReference>
<dbReference type="SUPFAM" id="SSF47203">
    <property type="entry name" value="Acyl-CoA dehydrogenase C-terminal domain-like"/>
    <property type="match status" value="2"/>
</dbReference>
<dbReference type="PROSITE" id="PS00072">
    <property type="entry name" value="ACYL_COA_DH_1"/>
    <property type="match status" value="1"/>
</dbReference>
<evidence type="ECO:0000259" key="10">
    <source>
        <dbReference type="Pfam" id="PF02771"/>
    </source>
</evidence>
<dbReference type="FunFam" id="1.10.540.10:FF:000001">
    <property type="entry name" value="Very long-chain-specific acyl-CoA dehydrogenase, mitochondrial"/>
    <property type="match status" value="1"/>
</dbReference>
<dbReference type="Gene3D" id="1.10.540.10">
    <property type="entry name" value="Acyl-CoA dehydrogenase/oxidase, N-terminal domain"/>
    <property type="match status" value="1"/>
</dbReference>
<dbReference type="EMBL" id="JADKCH010000025">
    <property type="protein sequence ID" value="MBK8573665.1"/>
    <property type="molecule type" value="Genomic_DNA"/>
</dbReference>
<dbReference type="Pfam" id="PF00441">
    <property type="entry name" value="Acyl-CoA_dh_1"/>
    <property type="match status" value="1"/>
</dbReference>
<keyword evidence="4 7" id="KW-0274">FAD</keyword>
<evidence type="ECO:0000256" key="6">
    <source>
        <dbReference type="ARBA" id="ARBA00052546"/>
    </source>
</evidence>
<keyword evidence="3 7" id="KW-0285">Flavoprotein</keyword>
<dbReference type="InterPro" id="IPR037069">
    <property type="entry name" value="AcylCoA_DH/ox_N_sf"/>
</dbReference>
<feature type="domain" description="Acyl-CoA oxidase/dehydrogenase middle" evidence="9">
    <location>
        <begin position="147"/>
        <end position="238"/>
    </location>
</feature>
<dbReference type="InterPro" id="IPR009075">
    <property type="entry name" value="AcylCo_DH/oxidase_C"/>
</dbReference>
<evidence type="ECO:0000256" key="4">
    <source>
        <dbReference type="ARBA" id="ARBA00022827"/>
    </source>
</evidence>
<evidence type="ECO:0000256" key="5">
    <source>
        <dbReference type="ARBA" id="ARBA00023002"/>
    </source>
</evidence>
<dbReference type="FunFam" id="1.20.140.10:FF:000019">
    <property type="entry name" value="Acyl-CoA dehydrogenase"/>
    <property type="match status" value="1"/>
</dbReference>
<dbReference type="AlphaFoldDB" id="A0A936K7Z0"/>
<proteinExistence type="inferred from homology"/>
<dbReference type="FunFam" id="2.40.110.10:FF:000001">
    <property type="entry name" value="Acyl-CoA dehydrogenase, mitochondrial"/>
    <property type="match status" value="1"/>
</dbReference>
<evidence type="ECO:0000256" key="2">
    <source>
        <dbReference type="ARBA" id="ARBA00009347"/>
    </source>
</evidence>
<organism evidence="12 13">
    <name type="scientific">Candidatus Geothrix odensensis</name>
    <dbReference type="NCBI Taxonomy" id="2954440"/>
    <lineage>
        <taxon>Bacteria</taxon>
        <taxon>Pseudomonadati</taxon>
        <taxon>Acidobacteriota</taxon>
        <taxon>Holophagae</taxon>
        <taxon>Holophagales</taxon>
        <taxon>Holophagaceae</taxon>
        <taxon>Geothrix</taxon>
    </lineage>
</organism>
<dbReference type="InterPro" id="IPR049426">
    <property type="entry name" value="Acyl-CoA-dh-like_C"/>
</dbReference>
<dbReference type="SUPFAM" id="SSF56645">
    <property type="entry name" value="Acyl-CoA dehydrogenase NM domain-like"/>
    <property type="match status" value="1"/>
</dbReference>
<dbReference type="InterPro" id="IPR006089">
    <property type="entry name" value="Acyl-CoA_DH_CS"/>
</dbReference>
<comment type="catalytic activity">
    <reaction evidence="6">
        <text>a 2,3-saturated acyl-CoA + A = a 2,3-dehydroacyl-CoA + AH2</text>
        <dbReference type="Rhea" id="RHEA:48608"/>
        <dbReference type="ChEBI" id="CHEBI:13193"/>
        <dbReference type="ChEBI" id="CHEBI:17499"/>
        <dbReference type="ChEBI" id="CHEBI:60015"/>
        <dbReference type="ChEBI" id="CHEBI:65111"/>
    </reaction>
</comment>
<dbReference type="GO" id="GO:0003995">
    <property type="term" value="F:acyl-CoA dehydrogenase activity"/>
    <property type="evidence" value="ECO:0007669"/>
    <property type="project" value="InterPro"/>
</dbReference>
<dbReference type="InterPro" id="IPR013786">
    <property type="entry name" value="AcylCoA_DH/ox_N"/>
</dbReference>
<protein>
    <submittedName>
        <fullName evidence="12">Acyl-CoA dehydrogenase family protein</fullName>
    </submittedName>
</protein>